<feature type="region of interest" description="Disordered" evidence="1">
    <location>
        <begin position="123"/>
        <end position="158"/>
    </location>
</feature>
<organism evidence="2 3">
    <name type="scientific">Triticum urartu</name>
    <name type="common">Red wild einkorn</name>
    <name type="synonym">Crithodium urartu</name>
    <dbReference type="NCBI Taxonomy" id="4572"/>
    <lineage>
        <taxon>Eukaryota</taxon>
        <taxon>Viridiplantae</taxon>
        <taxon>Streptophyta</taxon>
        <taxon>Embryophyta</taxon>
        <taxon>Tracheophyta</taxon>
        <taxon>Spermatophyta</taxon>
        <taxon>Magnoliopsida</taxon>
        <taxon>Liliopsida</taxon>
        <taxon>Poales</taxon>
        <taxon>Poaceae</taxon>
        <taxon>BOP clade</taxon>
        <taxon>Pooideae</taxon>
        <taxon>Triticodae</taxon>
        <taxon>Triticeae</taxon>
        <taxon>Triticinae</taxon>
        <taxon>Triticum</taxon>
    </lineage>
</organism>
<dbReference type="EnsemblPlants" id="TuG1812G0400003328.01.T01">
    <property type="protein sequence ID" value="TuG1812G0400003328.01.T01"/>
    <property type="gene ID" value="TuG1812G0400003328.01"/>
</dbReference>
<reference evidence="2" key="3">
    <citation type="submission" date="2022-06" db="UniProtKB">
        <authorList>
            <consortium name="EnsemblPlants"/>
        </authorList>
    </citation>
    <scope>IDENTIFICATION</scope>
</reference>
<evidence type="ECO:0000313" key="2">
    <source>
        <dbReference type="EnsemblPlants" id="TuG1812G0400003328.01.T01"/>
    </source>
</evidence>
<reference evidence="2" key="2">
    <citation type="submission" date="2018-03" db="EMBL/GenBank/DDBJ databases">
        <title>The Triticum urartu genome reveals the dynamic nature of wheat genome evolution.</title>
        <authorList>
            <person name="Ling H."/>
            <person name="Ma B."/>
            <person name="Shi X."/>
            <person name="Liu H."/>
            <person name="Dong L."/>
            <person name="Sun H."/>
            <person name="Cao Y."/>
            <person name="Gao Q."/>
            <person name="Zheng S."/>
            <person name="Li Y."/>
            <person name="Yu Y."/>
            <person name="Du H."/>
            <person name="Qi M."/>
            <person name="Li Y."/>
            <person name="Yu H."/>
            <person name="Cui Y."/>
            <person name="Wang N."/>
            <person name="Chen C."/>
            <person name="Wu H."/>
            <person name="Zhao Y."/>
            <person name="Zhang J."/>
            <person name="Li Y."/>
            <person name="Zhou W."/>
            <person name="Zhang B."/>
            <person name="Hu W."/>
            <person name="Eijk M."/>
            <person name="Tang J."/>
            <person name="Witsenboer H."/>
            <person name="Zhao S."/>
            <person name="Li Z."/>
            <person name="Zhang A."/>
            <person name="Wang D."/>
            <person name="Liang C."/>
        </authorList>
    </citation>
    <scope>NUCLEOTIDE SEQUENCE [LARGE SCALE GENOMIC DNA]</scope>
    <source>
        <strain evidence="2">cv. G1812</strain>
    </source>
</reference>
<evidence type="ECO:0000256" key="1">
    <source>
        <dbReference type="SAM" id="MobiDB-lite"/>
    </source>
</evidence>
<dbReference type="Proteomes" id="UP000015106">
    <property type="component" value="Chromosome 4"/>
</dbReference>
<feature type="region of interest" description="Disordered" evidence="1">
    <location>
        <begin position="1"/>
        <end position="28"/>
    </location>
</feature>
<name>A0A8R7Q694_TRIUA</name>
<accession>A0A8R7Q694</accession>
<feature type="compositionally biased region" description="Basic and acidic residues" evidence="1">
    <location>
        <begin position="16"/>
        <end position="28"/>
    </location>
</feature>
<feature type="region of interest" description="Disordered" evidence="1">
    <location>
        <begin position="352"/>
        <end position="388"/>
    </location>
</feature>
<dbReference type="Gramene" id="TuG1812G0400003328.01.T01">
    <property type="protein sequence ID" value="TuG1812G0400003328.01.T01"/>
    <property type="gene ID" value="TuG1812G0400003328.01"/>
</dbReference>
<protein>
    <submittedName>
        <fullName evidence="2">Uncharacterized protein</fullName>
    </submittedName>
</protein>
<keyword evidence="3" id="KW-1185">Reference proteome</keyword>
<feature type="compositionally biased region" description="Basic and acidic residues" evidence="1">
    <location>
        <begin position="352"/>
        <end position="362"/>
    </location>
</feature>
<sequence>MQRADGHGATGGGPGHGREHGRPRDHGRVGIREHEHGVLRQHLLAVEKLADLPHAGPGLRPALAAHHAEPQHQLRLPGVVAPVQPRIHGAQQVAVQPAVPDPPHQDHVRRLARLDGPAAARDLEQQRAEGEDVGGRGGAAGHGELRGHVPQGAGHARGARGRAVLVEARQAEVAEPRGHVGAEQHVVGLHVAVHHHVLPLLVQVQQAARHAPDGVEPLRPREHLVAPAEQVRVEAAVGYEVVDEEQVLAVLAPPAQLHQVAVPHPPQARDLRHELPHPLLGAAGDPLDGHLLAGPGPGAGPTASEHAFVHVAETARAEKPALLEPLGRLVELDVWNPLGVFELPLLQLVGERRPTPEPERSNHRCGNQGERSRTSHRGEFDDEDLGSRRRSMGWASPLVRKLHARM</sequence>
<feature type="compositionally biased region" description="Basic and acidic residues" evidence="1">
    <location>
        <begin position="123"/>
        <end position="134"/>
    </location>
</feature>
<reference evidence="3" key="1">
    <citation type="journal article" date="2013" name="Nature">
        <title>Draft genome of the wheat A-genome progenitor Triticum urartu.</title>
        <authorList>
            <person name="Ling H.Q."/>
            <person name="Zhao S."/>
            <person name="Liu D."/>
            <person name="Wang J."/>
            <person name="Sun H."/>
            <person name="Zhang C."/>
            <person name="Fan H."/>
            <person name="Li D."/>
            <person name="Dong L."/>
            <person name="Tao Y."/>
            <person name="Gao C."/>
            <person name="Wu H."/>
            <person name="Li Y."/>
            <person name="Cui Y."/>
            <person name="Guo X."/>
            <person name="Zheng S."/>
            <person name="Wang B."/>
            <person name="Yu K."/>
            <person name="Liang Q."/>
            <person name="Yang W."/>
            <person name="Lou X."/>
            <person name="Chen J."/>
            <person name="Feng M."/>
            <person name="Jian J."/>
            <person name="Zhang X."/>
            <person name="Luo G."/>
            <person name="Jiang Y."/>
            <person name="Liu J."/>
            <person name="Wang Z."/>
            <person name="Sha Y."/>
            <person name="Zhang B."/>
            <person name="Wu H."/>
            <person name="Tang D."/>
            <person name="Shen Q."/>
            <person name="Xue P."/>
            <person name="Zou S."/>
            <person name="Wang X."/>
            <person name="Liu X."/>
            <person name="Wang F."/>
            <person name="Yang Y."/>
            <person name="An X."/>
            <person name="Dong Z."/>
            <person name="Zhang K."/>
            <person name="Zhang X."/>
            <person name="Luo M.C."/>
            <person name="Dvorak J."/>
            <person name="Tong Y."/>
            <person name="Wang J."/>
            <person name="Yang H."/>
            <person name="Li Z."/>
            <person name="Wang D."/>
            <person name="Zhang A."/>
            <person name="Wang J."/>
        </authorList>
    </citation>
    <scope>NUCLEOTIDE SEQUENCE</scope>
    <source>
        <strain evidence="3">cv. G1812</strain>
    </source>
</reference>
<evidence type="ECO:0000313" key="3">
    <source>
        <dbReference type="Proteomes" id="UP000015106"/>
    </source>
</evidence>
<dbReference type="AlphaFoldDB" id="A0A8R7Q694"/>
<feature type="compositionally biased region" description="Basic and acidic residues" evidence="1">
    <location>
        <begin position="370"/>
        <end position="379"/>
    </location>
</feature>
<proteinExistence type="predicted"/>